<dbReference type="OrthoDB" id="26212at2"/>
<keyword evidence="2" id="KW-0238">DNA-binding</keyword>
<organism evidence="2 3">
    <name type="scientific">Halomonas salipaludis</name>
    <dbReference type="NCBI Taxonomy" id="2032625"/>
    <lineage>
        <taxon>Bacteria</taxon>
        <taxon>Pseudomonadati</taxon>
        <taxon>Pseudomonadota</taxon>
        <taxon>Gammaproteobacteria</taxon>
        <taxon>Oceanospirillales</taxon>
        <taxon>Halomonadaceae</taxon>
        <taxon>Halomonas</taxon>
    </lineage>
</organism>
<name>A0A2A2EPC9_9GAMM</name>
<comment type="caution">
    <text evidence="2">The sequence shown here is derived from an EMBL/GenBank/DDBJ whole genome shotgun (WGS) entry which is preliminary data.</text>
</comment>
<dbReference type="Proteomes" id="UP000217771">
    <property type="component" value="Unassembled WGS sequence"/>
</dbReference>
<dbReference type="InterPro" id="IPR041657">
    <property type="entry name" value="HTH_17"/>
</dbReference>
<reference evidence="2 3" key="1">
    <citation type="submission" date="2017-08" db="EMBL/GenBank/DDBJ databases">
        <title>Halomonas alkalisoli sp. nov., isolated from saline alkaline soil.</title>
        <authorList>
            <person name="Wang D."/>
            <person name="Zhang G."/>
        </authorList>
    </citation>
    <scope>NUCLEOTIDE SEQUENCE [LARGE SCALE GENOMIC DNA]</scope>
    <source>
        <strain evidence="2 3">WRN001</strain>
    </source>
</reference>
<dbReference type="InterPro" id="IPR010093">
    <property type="entry name" value="SinI_DNA-bd"/>
</dbReference>
<dbReference type="SUPFAM" id="SSF46955">
    <property type="entry name" value="Putative DNA-binding domain"/>
    <property type="match status" value="1"/>
</dbReference>
<feature type="domain" description="Helix-turn-helix" evidence="1">
    <location>
        <begin position="81"/>
        <end position="128"/>
    </location>
</feature>
<keyword evidence="3" id="KW-1185">Reference proteome</keyword>
<dbReference type="InterPro" id="IPR009061">
    <property type="entry name" value="DNA-bd_dom_put_sf"/>
</dbReference>
<gene>
    <name evidence="2" type="ORF">CK498_22680</name>
</gene>
<protein>
    <submittedName>
        <fullName evidence="2">DNA-binding protein</fullName>
    </submittedName>
</protein>
<proteinExistence type="predicted"/>
<evidence type="ECO:0000259" key="1">
    <source>
        <dbReference type="Pfam" id="PF12728"/>
    </source>
</evidence>
<sequence length="150" mass="16773">MNHNAQDTVPHDAELTRLARASATELSQLLRERPESDRAHIKLDGADLVLPRKALVLLRDLLTEMAQGNTVTILPTHAEVTTQEAANLLNVSRPHLVKLLEEGALPFTRVGTHRRIRLQDLLAYKRQQEEASEAALQELADQAQDLDMGY</sequence>
<evidence type="ECO:0000313" key="2">
    <source>
        <dbReference type="EMBL" id="PAU74354.1"/>
    </source>
</evidence>
<dbReference type="RefSeq" id="WP_095623140.1">
    <property type="nucleotide sequence ID" value="NZ_NSKB01000011.1"/>
</dbReference>
<dbReference type="Pfam" id="PF12728">
    <property type="entry name" value="HTH_17"/>
    <property type="match status" value="1"/>
</dbReference>
<dbReference type="AlphaFoldDB" id="A0A2A2EPC9"/>
<evidence type="ECO:0000313" key="3">
    <source>
        <dbReference type="Proteomes" id="UP000217771"/>
    </source>
</evidence>
<dbReference type="EMBL" id="NSKB01000011">
    <property type="protein sequence ID" value="PAU74354.1"/>
    <property type="molecule type" value="Genomic_DNA"/>
</dbReference>
<dbReference type="NCBIfam" id="TIGR01764">
    <property type="entry name" value="excise"/>
    <property type="match status" value="1"/>
</dbReference>
<accession>A0A2A2EPC9</accession>
<dbReference type="GO" id="GO:0003677">
    <property type="term" value="F:DNA binding"/>
    <property type="evidence" value="ECO:0007669"/>
    <property type="project" value="UniProtKB-KW"/>
</dbReference>